<accession>A0A9W9Z3U7</accession>
<organism evidence="1 2">
    <name type="scientific">Desmophyllum pertusum</name>
    <dbReference type="NCBI Taxonomy" id="174260"/>
    <lineage>
        <taxon>Eukaryota</taxon>
        <taxon>Metazoa</taxon>
        <taxon>Cnidaria</taxon>
        <taxon>Anthozoa</taxon>
        <taxon>Hexacorallia</taxon>
        <taxon>Scleractinia</taxon>
        <taxon>Caryophylliina</taxon>
        <taxon>Caryophylliidae</taxon>
        <taxon>Desmophyllum</taxon>
    </lineage>
</organism>
<reference evidence="1" key="1">
    <citation type="submission" date="2023-01" db="EMBL/GenBank/DDBJ databases">
        <title>Genome assembly of the deep-sea coral Lophelia pertusa.</title>
        <authorList>
            <person name="Herrera S."/>
            <person name="Cordes E."/>
        </authorList>
    </citation>
    <scope>NUCLEOTIDE SEQUENCE</scope>
    <source>
        <strain evidence="1">USNM1676648</strain>
        <tissue evidence="1">Polyp</tissue>
    </source>
</reference>
<gene>
    <name evidence="1" type="ORF">OS493_007546</name>
</gene>
<dbReference type="AlphaFoldDB" id="A0A9W9Z3U7"/>
<comment type="caution">
    <text evidence="1">The sequence shown here is derived from an EMBL/GenBank/DDBJ whole genome shotgun (WGS) entry which is preliminary data.</text>
</comment>
<dbReference type="Proteomes" id="UP001163046">
    <property type="component" value="Unassembled WGS sequence"/>
</dbReference>
<dbReference type="Gene3D" id="3.40.50.1110">
    <property type="entry name" value="SGNH hydrolase"/>
    <property type="match status" value="1"/>
</dbReference>
<keyword evidence="2" id="KW-1185">Reference proteome</keyword>
<evidence type="ECO:0000313" key="2">
    <source>
        <dbReference type="Proteomes" id="UP001163046"/>
    </source>
</evidence>
<sequence length="355" mass="40968">MEPGVYKLLICLDYSLCDGFKDPPRDWFIKGNAQGKFQKDGLLGTLDEYLKQPFKKGSHLKINVPQAKMNMTLADKIRQEPCPYACNHLWDGFGRWTNDTWQPYLDELYNWSLPASKYRRSGTLWVYGDSLGVRLFGSLNSRDLCKKLFLKCRNSYNWLYPLTNEALSRKQNDDLDFMPEKVLEGIRSVLGRPEMQLQDSVLLLNLGLHYPISVNFTAYQWVMVDVINILKETEVNSQGKQVPKYKAKVIWKSTTAICKHKERKLNGTNSRFMTTQRVLLFSAFAMSAMCQAGFDVIDVYPLTDSYPGGTLEGDVVHYPNKVFVTMETLLEKYKAHNNQRLVTSEGKERFRRCTS</sequence>
<protein>
    <submittedName>
        <fullName evidence="1">Uncharacterized protein</fullName>
    </submittedName>
</protein>
<dbReference type="EMBL" id="MU826828">
    <property type="protein sequence ID" value="KAJ7374440.1"/>
    <property type="molecule type" value="Genomic_DNA"/>
</dbReference>
<dbReference type="OrthoDB" id="5955925at2759"/>
<proteinExistence type="predicted"/>
<dbReference type="InterPro" id="IPR036514">
    <property type="entry name" value="SGNH_hydro_sf"/>
</dbReference>
<name>A0A9W9Z3U7_9CNID</name>
<evidence type="ECO:0000313" key="1">
    <source>
        <dbReference type="EMBL" id="KAJ7374440.1"/>
    </source>
</evidence>